<evidence type="ECO:0000256" key="3">
    <source>
        <dbReference type="ARBA" id="ARBA00009184"/>
    </source>
</evidence>
<reference evidence="13" key="1">
    <citation type="journal article" date="2020" name="Stud. Mycol.">
        <title>101 Dothideomycetes genomes: a test case for predicting lifestyles and emergence of pathogens.</title>
        <authorList>
            <person name="Haridas S."/>
            <person name="Albert R."/>
            <person name="Binder M."/>
            <person name="Bloem J."/>
            <person name="Labutti K."/>
            <person name="Salamov A."/>
            <person name="Andreopoulos B."/>
            <person name="Baker S."/>
            <person name="Barry K."/>
            <person name="Bills G."/>
            <person name="Bluhm B."/>
            <person name="Cannon C."/>
            <person name="Castanera R."/>
            <person name="Culley D."/>
            <person name="Daum C."/>
            <person name="Ezra D."/>
            <person name="Gonzalez J."/>
            <person name="Henrissat B."/>
            <person name="Kuo A."/>
            <person name="Liang C."/>
            <person name="Lipzen A."/>
            <person name="Lutzoni F."/>
            <person name="Magnuson J."/>
            <person name="Mondo S."/>
            <person name="Nolan M."/>
            <person name="Ohm R."/>
            <person name="Pangilinan J."/>
            <person name="Park H.-J."/>
            <person name="Ramirez L."/>
            <person name="Alfaro M."/>
            <person name="Sun H."/>
            <person name="Tritt A."/>
            <person name="Yoshinaga Y."/>
            <person name="Zwiers L.-H."/>
            <person name="Turgeon B."/>
            <person name="Goodwin S."/>
            <person name="Spatafora J."/>
            <person name="Crous P."/>
            <person name="Grigoriev I."/>
        </authorList>
    </citation>
    <scope>NUCLEOTIDE SEQUENCE</scope>
    <source>
        <strain evidence="13">CBS 379.55</strain>
    </source>
</reference>
<name>A0A6A6JHH2_WESOR</name>
<dbReference type="GeneID" id="54554168"/>
<dbReference type="SUPFAM" id="SSF56784">
    <property type="entry name" value="HAD-like"/>
    <property type="match status" value="1"/>
</dbReference>
<dbReference type="GO" id="GO:0036424">
    <property type="term" value="F:L-phosphoserine phosphatase activity"/>
    <property type="evidence" value="ECO:0007669"/>
    <property type="project" value="InterPro"/>
</dbReference>
<proteinExistence type="inferred from homology"/>
<gene>
    <name evidence="13" type="ORF">EI97DRAFT_459317</name>
</gene>
<comment type="pathway">
    <text evidence="2">Amino-acid biosynthesis; L-serine biosynthesis; L-serine from 3-phospho-D-glycerate: step 3/3.</text>
</comment>
<keyword evidence="7" id="KW-0378">Hydrolase</keyword>
<dbReference type="CDD" id="cd07500">
    <property type="entry name" value="HAD_PSP"/>
    <property type="match status" value="1"/>
</dbReference>
<evidence type="ECO:0000256" key="9">
    <source>
        <dbReference type="ARBA" id="ARBA00023299"/>
    </source>
</evidence>
<accession>A0A6A6JHH2</accession>
<keyword evidence="9" id="KW-0718">Serine biosynthesis</keyword>
<dbReference type="PANTHER" id="PTHR43344:SF2">
    <property type="entry name" value="PHOSPHOSERINE PHOSPHATASE"/>
    <property type="match status" value="1"/>
</dbReference>
<dbReference type="SFLD" id="SFLDG01137">
    <property type="entry name" value="C1.6.1:_Phosphoserine_Phosphat"/>
    <property type="match status" value="1"/>
</dbReference>
<dbReference type="GO" id="GO:0005737">
    <property type="term" value="C:cytoplasm"/>
    <property type="evidence" value="ECO:0007669"/>
    <property type="project" value="TreeGrafter"/>
</dbReference>
<evidence type="ECO:0000256" key="12">
    <source>
        <dbReference type="SAM" id="MobiDB-lite"/>
    </source>
</evidence>
<evidence type="ECO:0000256" key="10">
    <source>
        <dbReference type="ARBA" id="ARBA00031693"/>
    </source>
</evidence>
<dbReference type="SFLD" id="SFLDG01136">
    <property type="entry name" value="C1.6:_Phosphoserine_Phosphatas"/>
    <property type="match status" value="1"/>
</dbReference>
<dbReference type="InterPro" id="IPR036412">
    <property type="entry name" value="HAD-like_sf"/>
</dbReference>
<dbReference type="FunFam" id="3.40.50.1000:FF:000143">
    <property type="entry name" value="Phosphoserine phosphatase serb"/>
    <property type="match status" value="1"/>
</dbReference>
<evidence type="ECO:0000256" key="4">
    <source>
        <dbReference type="ARBA" id="ARBA00012640"/>
    </source>
</evidence>
<comment type="cofactor">
    <cofactor evidence="1">
        <name>Mg(2+)</name>
        <dbReference type="ChEBI" id="CHEBI:18420"/>
    </cofactor>
</comment>
<dbReference type="InterPro" id="IPR023214">
    <property type="entry name" value="HAD_sf"/>
</dbReference>
<dbReference type="InterPro" id="IPR050582">
    <property type="entry name" value="HAD-like_SerB"/>
</dbReference>
<dbReference type="SFLD" id="SFLDS00003">
    <property type="entry name" value="Haloacid_Dehalogenase"/>
    <property type="match status" value="1"/>
</dbReference>
<keyword evidence="5" id="KW-0028">Amino-acid biosynthesis</keyword>
<sequence length="391" mass="43254">MAMETSKPPAFDVSHNHIVATLFYRSDRPSHAHPHPDASPRSPHDALPKVTLDGLKDGFAPTEKLEEYPLEPPTPGPDPLDHLYGSYVSQSCLTEFVDTLREILPDLAEGTEVIRPLERSKLCRVVEVTFPLPSTSAVTLEVLRREEAISRFERKWNVEAVFQNDTVFRRYKRLAVFDMDSTLIQQEVIDEIASIINIKPKIADITARAMNGDIDFEQSLRARCALLKGVPSDVWETLKPRLTLNEGVADLIKALKKLGFKTAVLSGGFTPLTGWMAAQLGLDYAFANHLVVSEDGKSLTGELTGDIVHAEKKRQHVLDIAEKEGISLDQVMCIGDGANDLPMMGVAGLGIAFHAKPKVQMQAPARLNSKSMLDVLYLLGITKEEQEALLR</sequence>
<dbReference type="GO" id="GO:0000287">
    <property type="term" value="F:magnesium ion binding"/>
    <property type="evidence" value="ECO:0007669"/>
    <property type="project" value="TreeGrafter"/>
</dbReference>
<evidence type="ECO:0000256" key="1">
    <source>
        <dbReference type="ARBA" id="ARBA00001946"/>
    </source>
</evidence>
<dbReference type="UniPathway" id="UPA00135">
    <property type="reaction ID" value="UER00198"/>
</dbReference>
<dbReference type="NCBIfam" id="TIGR00338">
    <property type="entry name" value="serB"/>
    <property type="match status" value="1"/>
</dbReference>
<evidence type="ECO:0000256" key="8">
    <source>
        <dbReference type="ARBA" id="ARBA00022842"/>
    </source>
</evidence>
<keyword evidence="14" id="KW-1185">Reference proteome</keyword>
<feature type="active site" description="Proton donor" evidence="11">
    <location>
        <position position="180"/>
    </location>
</feature>
<dbReference type="OrthoDB" id="27226at2759"/>
<dbReference type="GO" id="GO:0006564">
    <property type="term" value="P:L-serine biosynthetic process"/>
    <property type="evidence" value="ECO:0007669"/>
    <property type="project" value="UniProtKB-KW"/>
</dbReference>
<feature type="compositionally biased region" description="Basic and acidic residues" evidence="12">
    <location>
        <begin position="27"/>
        <end position="47"/>
    </location>
</feature>
<dbReference type="Proteomes" id="UP000800097">
    <property type="component" value="Unassembled WGS sequence"/>
</dbReference>
<dbReference type="PANTHER" id="PTHR43344">
    <property type="entry name" value="PHOSPHOSERINE PHOSPHATASE"/>
    <property type="match status" value="1"/>
</dbReference>
<evidence type="ECO:0000313" key="14">
    <source>
        <dbReference type="Proteomes" id="UP000800097"/>
    </source>
</evidence>
<protein>
    <recommendedName>
        <fullName evidence="4">phosphoserine phosphatase</fullName>
        <ecNumber evidence="4">3.1.3.3</ecNumber>
    </recommendedName>
    <alternativeName>
        <fullName evidence="10">O-phosphoserine phosphohydrolase</fullName>
    </alternativeName>
</protein>
<feature type="region of interest" description="Disordered" evidence="12">
    <location>
        <begin position="27"/>
        <end position="53"/>
    </location>
</feature>
<dbReference type="AlphaFoldDB" id="A0A6A6JHH2"/>
<organism evidence="13 14">
    <name type="scientific">Westerdykella ornata</name>
    <dbReference type="NCBI Taxonomy" id="318751"/>
    <lineage>
        <taxon>Eukaryota</taxon>
        <taxon>Fungi</taxon>
        <taxon>Dikarya</taxon>
        <taxon>Ascomycota</taxon>
        <taxon>Pezizomycotina</taxon>
        <taxon>Dothideomycetes</taxon>
        <taxon>Pleosporomycetidae</taxon>
        <taxon>Pleosporales</taxon>
        <taxon>Sporormiaceae</taxon>
        <taxon>Westerdykella</taxon>
    </lineage>
</organism>
<keyword evidence="8" id="KW-0460">Magnesium</keyword>
<evidence type="ECO:0000313" key="13">
    <source>
        <dbReference type="EMBL" id="KAF2275408.1"/>
    </source>
</evidence>
<feature type="active site" description="Nucleophile" evidence="11">
    <location>
        <position position="178"/>
    </location>
</feature>
<dbReference type="SFLD" id="SFLDF00029">
    <property type="entry name" value="phosphoserine_phosphatase"/>
    <property type="match status" value="1"/>
</dbReference>
<dbReference type="EC" id="3.1.3.3" evidence="4"/>
<evidence type="ECO:0000256" key="6">
    <source>
        <dbReference type="ARBA" id="ARBA00022723"/>
    </source>
</evidence>
<dbReference type="Gene3D" id="3.40.50.1000">
    <property type="entry name" value="HAD superfamily/HAD-like"/>
    <property type="match status" value="1"/>
</dbReference>
<evidence type="ECO:0000256" key="11">
    <source>
        <dbReference type="PIRSR" id="PIRSR604469-1"/>
    </source>
</evidence>
<dbReference type="EMBL" id="ML986497">
    <property type="protein sequence ID" value="KAF2275408.1"/>
    <property type="molecule type" value="Genomic_DNA"/>
</dbReference>
<dbReference type="Pfam" id="PF00702">
    <property type="entry name" value="Hydrolase"/>
    <property type="match status" value="1"/>
</dbReference>
<dbReference type="RefSeq" id="XP_033652947.1">
    <property type="nucleotide sequence ID" value="XM_033800993.1"/>
</dbReference>
<dbReference type="NCBIfam" id="TIGR01488">
    <property type="entry name" value="HAD-SF-IB"/>
    <property type="match status" value="1"/>
</dbReference>
<evidence type="ECO:0000256" key="5">
    <source>
        <dbReference type="ARBA" id="ARBA00022605"/>
    </source>
</evidence>
<evidence type="ECO:0000256" key="7">
    <source>
        <dbReference type="ARBA" id="ARBA00022801"/>
    </source>
</evidence>
<evidence type="ECO:0000256" key="2">
    <source>
        <dbReference type="ARBA" id="ARBA00005135"/>
    </source>
</evidence>
<comment type="similarity">
    <text evidence="3">Belongs to the HAD-like hydrolase superfamily. SerB family.</text>
</comment>
<dbReference type="InterPro" id="IPR004469">
    <property type="entry name" value="PSP"/>
</dbReference>
<keyword evidence="6" id="KW-0479">Metal-binding</keyword>